<evidence type="ECO:0000256" key="1">
    <source>
        <dbReference type="SAM" id="Phobius"/>
    </source>
</evidence>
<feature type="transmembrane region" description="Helical" evidence="1">
    <location>
        <begin position="44"/>
        <end position="63"/>
    </location>
</feature>
<dbReference type="EMBL" id="JAATJA010000001">
    <property type="protein sequence ID" value="NJB67611.1"/>
    <property type="molecule type" value="Genomic_DNA"/>
</dbReference>
<keyword evidence="1" id="KW-0812">Transmembrane</keyword>
<feature type="transmembrane region" description="Helical" evidence="1">
    <location>
        <begin position="21"/>
        <end position="38"/>
    </location>
</feature>
<evidence type="ECO:0000313" key="2">
    <source>
        <dbReference type="EMBL" id="NJB67611.1"/>
    </source>
</evidence>
<comment type="caution">
    <text evidence="2">The sequence shown here is derived from an EMBL/GenBank/DDBJ whole genome shotgun (WGS) entry which is preliminary data.</text>
</comment>
<accession>A0A846QHB7</accession>
<dbReference type="AlphaFoldDB" id="A0A846QHB7"/>
<sequence>MKPSSQSVVRSTGAGRLGLKIAYFAAGIVFIPLSRFFVPFWVRFPILALWAVGLAVMLARHLSRPDEDRSRPRG</sequence>
<keyword evidence="1" id="KW-0472">Membrane</keyword>
<keyword evidence="1" id="KW-1133">Transmembrane helix</keyword>
<reference evidence="2 3" key="1">
    <citation type="submission" date="2020-03" db="EMBL/GenBank/DDBJ databases">
        <title>Genomic Encyclopedia of Type Strains, Phase IV (KMG-IV): sequencing the most valuable type-strain genomes for metagenomic binning, comparative biology and taxonomic classification.</title>
        <authorList>
            <person name="Goeker M."/>
        </authorList>
    </citation>
    <scope>NUCLEOTIDE SEQUENCE [LARGE SCALE GENOMIC DNA]</scope>
    <source>
        <strain evidence="2 3">DSM 24233</strain>
    </source>
</reference>
<gene>
    <name evidence="2" type="ORF">GGQ74_001251</name>
</gene>
<dbReference type="Proteomes" id="UP000580856">
    <property type="component" value="Unassembled WGS sequence"/>
</dbReference>
<evidence type="ECO:0000313" key="3">
    <source>
        <dbReference type="Proteomes" id="UP000580856"/>
    </source>
</evidence>
<proteinExistence type="predicted"/>
<keyword evidence="3" id="KW-1185">Reference proteome</keyword>
<dbReference type="RefSeq" id="WP_167940652.1">
    <property type="nucleotide sequence ID" value="NZ_JAATJA010000001.1"/>
</dbReference>
<name>A0A846QHB7_9BACT</name>
<organism evidence="2 3">
    <name type="scientific">Desulfobaculum xiamenense</name>
    <dbReference type="NCBI Taxonomy" id="995050"/>
    <lineage>
        <taxon>Bacteria</taxon>
        <taxon>Pseudomonadati</taxon>
        <taxon>Thermodesulfobacteriota</taxon>
        <taxon>Desulfovibrionia</taxon>
        <taxon>Desulfovibrionales</taxon>
        <taxon>Desulfovibrionaceae</taxon>
        <taxon>Desulfobaculum</taxon>
    </lineage>
</organism>
<protein>
    <submittedName>
        <fullName evidence="2">Uncharacterized protein</fullName>
    </submittedName>
</protein>